<evidence type="ECO:0000313" key="2">
    <source>
        <dbReference type="Proteomes" id="UP001598448"/>
    </source>
</evidence>
<proteinExistence type="predicted"/>
<protein>
    <submittedName>
        <fullName evidence="1">Uncharacterized protein</fullName>
    </submittedName>
</protein>
<keyword evidence="2" id="KW-1185">Reference proteome</keyword>
<dbReference type="Proteomes" id="UP001598448">
    <property type="component" value="Unassembled WGS sequence"/>
</dbReference>
<gene>
    <name evidence="1" type="ORF">ACFWJN_21225</name>
</gene>
<reference evidence="1 2" key="1">
    <citation type="submission" date="2024-09" db="EMBL/GenBank/DDBJ databases">
        <title>The Natural Products Discovery Center: Release of the First 8490 Sequenced Strains for Exploring Actinobacteria Biosynthetic Diversity.</title>
        <authorList>
            <person name="Kalkreuter E."/>
            <person name="Kautsar S.A."/>
            <person name="Yang D."/>
            <person name="Bader C.D."/>
            <person name="Teijaro C.N."/>
            <person name="Fluegel L."/>
            <person name="Davis C.M."/>
            <person name="Simpson J.R."/>
            <person name="Lauterbach L."/>
            <person name="Steele A.D."/>
            <person name="Gui C."/>
            <person name="Meng S."/>
            <person name="Li G."/>
            <person name="Viehrig K."/>
            <person name="Ye F."/>
            <person name="Su P."/>
            <person name="Kiefer A.F."/>
            <person name="Nichols A."/>
            <person name="Cepeda A.J."/>
            <person name="Yan W."/>
            <person name="Fan B."/>
            <person name="Jiang Y."/>
            <person name="Adhikari A."/>
            <person name="Zheng C.-J."/>
            <person name="Schuster L."/>
            <person name="Cowan T.M."/>
            <person name="Smanski M.J."/>
            <person name="Chevrette M.G."/>
            <person name="De Carvalho L.P.S."/>
            <person name="Shen B."/>
        </authorList>
    </citation>
    <scope>NUCLEOTIDE SEQUENCE [LARGE SCALE GENOMIC DNA]</scope>
    <source>
        <strain evidence="1 2">NPDC058348</strain>
    </source>
</reference>
<sequence>MGWLLTGGPDPDEVVSNMTLLTHAIDSEGDDSPQTGQPLTVQTTAVLLAFGADPELADPDGHTPWT</sequence>
<accession>A0ABW6FP08</accession>
<name>A0ABW6FP08_9ACTN</name>
<comment type="caution">
    <text evidence="1">The sequence shown here is derived from an EMBL/GenBank/DDBJ whole genome shotgun (WGS) entry which is preliminary data.</text>
</comment>
<organism evidence="1 2">
    <name type="scientific">Streptomyces albidochromogenes</name>
    <dbReference type="NCBI Taxonomy" id="329524"/>
    <lineage>
        <taxon>Bacteria</taxon>
        <taxon>Bacillati</taxon>
        <taxon>Actinomycetota</taxon>
        <taxon>Actinomycetes</taxon>
        <taxon>Kitasatosporales</taxon>
        <taxon>Streptomycetaceae</taxon>
        <taxon>Streptomyces</taxon>
    </lineage>
</organism>
<evidence type="ECO:0000313" key="1">
    <source>
        <dbReference type="EMBL" id="MFD5101461.1"/>
    </source>
</evidence>
<dbReference type="RefSeq" id="WP_386716869.1">
    <property type="nucleotide sequence ID" value="NZ_JBHXIJ010000163.1"/>
</dbReference>
<dbReference type="EMBL" id="JBHXIJ010000163">
    <property type="protein sequence ID" value="MFD5101461.1"/>
    <property type="molecule type" value="Genomic_DNA"/>
</dbReference>